<feature type="binding site" evidence="11">
    <location>
        <begin position="9"/>
        <end position="19"/>
    </location>
    <ligand>
        <name>ATP</name>
        <dbReference type="ChEBI" id="CHEBI:30616"/>
    </ligand>
</feature>
<comment type="similarity">
    <text evidence="8 11">Belongs to the QueC family.</text>
</comment>
<keyword evidence="2 11" id="KW-0436">Ligase</keyword>
<dbReference type="InterPro" id="IPR018317">
    <property type="entry name" value="QueC"/>
</dbReference>
<dbReference type="FunFam" id="3.40.50.620:FF:000131">
    <property type="entry name" value="7-cyano-7-deazaguanine synthase"/>
    <property type="match status" value="1"/>
</dbReference>
<dbReference type="AlphaFoldDB" id="A0A5D3WGT5"/>
<evidence type="ECO:0000256" key="8">
    <source>
        <dbReference type="ARBA" id="ARBA00037993"/>
    </source>
</evidence>
<evidence type="ECO:0000256" key="11">
    <source>
        <dbReference type="HAMAP-Rule" id="MF_01633"/>
    </source>
</evidence>
<dbReference type="SUPFAM" id="SSF52402">
    <property type="entry name" value="Adenine nucleotide alpha hydrolases-like"/>
    <property type="match status" value="1"/>
</dbReference>
<keyword evidence="5 11" id="KW-0671">Queuosine biosynthesis</keyword>
<evidence type="ECO:0000313" key="12">
    <source>
        <dbReference type="EMBL" id="TYO97681.1"/>
    </source>
</evidence>
<evidence type="ECO:0000256" key="7">
    <source>
        <dbReference type="ARBA" id="ARBA00022840"/>
    </source>
</evidence>
<accession>A0A5D3WGT5</accession>
<dbReference type="PIRSF" id="PIRSF006293">
    <property type="entry name" value="ExsB"/>
    <property type="match status" value="1"/>
</dbReference>
<dbReference type="PANTHER" id="PTHR42914">
    <property type="entry name" value="7-CYANO-7-DEAZAGUANINE SYNTHASE"/>
    <property type="match status" value="1"/>
</dbReference>
<keyword evidence="3 11" id="KW-0479">Metal-binding</keyword>
<comment type="caution">
    <text evidence="12">The sequence shown here is derived from an EMBL/GenBank/DDBJ whole genome shotgun (WGS) entry which is preliminary data.</text>
</comment>
<dbReference type="GO" id="GO:0008616">
    <property type="term" value="P:tRNA queuosine(34) biosynthetic process"/>
    <property type="evidence" value="ECO:0007669"/>
    <property type="project" value="UniProtKB-UniRule"/>
</dbReference>
<keyword evidence="4 11" id="KW-0547">Nucleotide-binding</keyword>
<sequence length="229" mass="25011">MKKKAVVLYSGGLDSTTCLAIARDQGFAPHALSFSYGQRHTVELEKARRYAPLVGAVEHRVVDIDLRAFGGSALTDAIEVPKDRPLEAGIPVTYVPARNTIFLSFALAWAEVLGAFDIFIGVNALDYSGYPDCRPDYIAAWERLANLATAAAVEGKGRYRIHAPLLHLSKAEIIRRGLELGVDYGLTHSCYDPDPQGRACGRCDSCRLRLKGFAEAGAEDPVAYLRQDQ</sequence>
<evidence type="ECO:0000256" key="10">
    <source>
        <dbReference type="ARBA" id="ARBA00047890"/>
    </source>
</evidence>
<dbReference type="CDD" id="cd01995">
    <property type="entry name" value="QueC-like"/>
    <property type="match status" value="1"/>
</dbReference>
<evidence type="ECO:0000256" key="1">
    <source>
        <dbReference type="ARBA" id="ARBA00005061"/>
    </source>
</evidence>
<dbReference type="UniPathway" id="UPA00391"/>
<dbReference type="GO" id="GO:0005524">
    <property type="term" value="F:ATP binding"/>
    <property type="evidence" value="ECO:0007669"/>
    <property type="project" value="UniProtKB-UniRule"/>
</dbReference>
<comment type="cofactor">
    <cofactor evidence="11">
        <name>Zn(2+)</name>
        <dbReference type="ChEBI" id="CHEBI:29105"/>
    </cofactor>
    <text evidence="11">Binds 1 zinc ion per subunit.</text>
</comment>
<comment type="catalytic activity">
    <reaction evidence="10 11">
        <text>7-carboxy-7-carbaguanine + NH4(+) + 2 ATP = 7-cyano-7-carbaguanine + 2 AMP + 2 diphosphate + 2 H(+)</text>
        <dbReference type="Rhea" id="RHEA:27982"/>
        <dbReference type="ChEBI" id="CHEBI:15378"/>
        <dbReference type="ChEBI" id="CHEBI:28938"/>
        <dbReference type="ChEBI" id="CHEBI:30616"/>
        <dbReference type="ChEBI" id="CHEBI:33019"/>
        <dbReference type="ChEBI" id="CHEBI:45075"/>
        <dbReference type="ChEBI" id="CHEBI:61036"/>
        <dbReference type="ChEBI" id="CHEBI:456215"/>
        <dbReference type="EC" id="6.3.4.20"/>
    </reaction>
</comment>
<comment type="pathway">
    <text evidence="1 11">Purine metabolism; 7-cyano-7-deazaguanine biosynthesis.</text>
</comment>
<evidence type="ECO:0000313" key="13">
    <source>
        <dbReference type="Proteomes" id="UP000324159"/>
    </source>
</evidence>
<dbReference type="GO" id="GO:0008270">
    <property type="term" value="F:zinc ion binding"/>
    <property type="evidence" value="ECO:0007669"/>
    <property type="project" value="UniProtKB-UniRule"/>
</dbReference>
<feature type="binding site" evidence="11">
    <location>
        <position position="190"/>
    </location>
    <ligand>
        <name>Zn(2+)</name>
        <dbReference type="ChEBI" id="CHEBI:29105"/>
    </ligand>
</feature>
<dbReference type="EMBL" id="VNIB01000009">
    <property type="protein sequence ID" value="TYO97681.1"/>
    <property type="molecule type" value="Genomic_DNA"/>
</dbReference>
<evidence type="ECO:0000256" key="2">
    <source>
        <dbReference type="ARBA" id="ARBA00022598"/>
    </source>
</evidence>
<feature type="binding site" evidence="11">
    <location>
        <position position="206"/>
    </location>
    <ligand>
        <name>Zn(2+)</name>
        <dbReference type="ChEBI" id="CHEBI:29105"/>
    </ligand>
</feature>
<feature type="binding site" evidence="11">
    <location>
        <position position="203"/>
    </location>
    <ligand>
        <name>Zn(2+)</name>
        <dbReference type="ChEBI" id="CHEBI:29105"/>
    </ligand>
</feature>
<evidence type="ECO:0000256" key="6">
    <source>
        <dbReference type="ARBA" id="ARBA00022833"/>
    </source>
</evidence>
<proteinExistence type="inferred from homology"/>
<dbReference type="Proteomes" id="UP000324159">
    <property type="component" value="Unassembled WGS sequence"/>
</dbReference>
<evidence type="ECO:0000256" key="9">
    <source>
        <dbReference type="ARBA" id="ARBA00039149"/>
    </source>
</evidence>
<evidence type="ECO:0000256" key="3">
    <source>
        <dbReference type="ARBA" id="ARBA00022723"/>
    </source>
</evidence>
<dbReference type="Pfam" id="PF06508">
    <property type="entry name" value="QueC"/>
    <property type="match status" value="1"/>
</dbReference>
<keyword evidence="7 11" id="KW-0067">ATP-binding</keyword>
<gene>
    <name evidence="11" type="primary">queC</name>
    <name evidence="12" type="ORF">EDC39_10984</name>
</gene>
<dbReference type="GO" id="GO:0016879">
    <property type="term" value="F:ligase activity, forming carbon-nitrogen bonds"/>
    <property type="evidence" value="ECO:0007669"/>
    <property type="project" value="UniProtKB-UniRule"/>
</dbReference>
<dbReference type="PANTHER" id="PTHR42914:SF1">
    <property type="entry name" value="7-CYANO-7-DEAZAGUANINE SYNTHASE"/>
    <property type="match status" value="1"/>
</dbReference>
<evidence type="ECO:0000256" key="5">
    <source>
        <dbReference type="ARBA" id="ARBA00022785"/>
    </source>
</evidence>
<comment type="function">
    <text evidence="11">Catalyzes the ATP-dependent conversion of 7-carboxy-7-deazaguanine (CDG) to 7-cyano-7-deazaguanine (preQ(0)).</text>
</comment>
<dbReference type="OrthoDB" id="9789567at2"/>
<dbReference type="EC" id="6.3.4.20" evidence="9 11"/>
<reference evidence="12 13" key="1">
    <citation type="submission" date="2019-07" db="EMBL/GenBank/DDBJ databases">
        <title>Genomic Encyclopedia of Type Strains, Phase IV (KMG-IV): sequencing the most valuable type-strain genomes for metagenomic binning, comparative biology and taxonomic classification.</title>
        <authorList>
            <person name="Goeker M."/>
        </authorList>
    </citation>
    <scope>NUCLEOTIDE SEQUENCE [LARGE SCALE GENOMIC DNA]</scope>
    <source>
        <strain evidence="12 13">SS015</strain>
    </source>
</reference>
<keyword evidence="13" id="KW-1185">Reference proteome</keyword>
<protein>
    <recommendedName>
        <fullName evidence="9 11">7-cyano-7-deazaguanine synthase</fullName>
        <ecNumber evidence="9 11">6.3.4.20</ecNumber>
    </recommendedName>
    <alternativeName>
        <fullName evidence="11">7-cyano-7-carbaguanine synthase</fullName>
    </alternativeName>
    <alternativeName>
        <fullName evidence="11">PreQ(0) synthase</fullName>
    </alternativeName>
    <alternativeName>
        <fullName evidence="11">Queuosine biosynthesis protein QueC</fullName>
    </alternativeName>
</protein>
<keyword evidence="6 11" id="KW-0862">Zinc</keyword>
<dbReference type="Gene3D" id="3.40.50.620">
    <property type="entry name" value="HUPs"/>
    <property type="match status" value="1"/>
</dbReference>
<feature type="binding site" evidence="11">
    <location>
        <position position="200"/>
    </location>
    <ligand>
        <name>Zn(2+)</name>
        <dbReference type="ChEBI" id="CHEBI:29105"/>
    </ligand>
</feature>
<dbReference type="HAMAP" id="MF_01633">
    <property type="entry name" value="QueC"/>
    <property type="match status" value="1"/>
</dbReference>
<dbReference type="RefSeq" id="WP_148896326.1">
    <property type="nucleotide sequence ID" value="NZ_VNIB01000009.1"/>
</dbReference>
<name>A0A5D3WGT5_9BACT</name>
<dbReference type="InterPro" id="IPR014729">
    <property type="entry name" value="Rossmann-like_a/b/a_fold"/>
</dbReference>
<dbReference type="NCBIfam" id="TIGR00364">
    <property type="entry name" value="7-cyano-7-deazaguanine synthase QueC"/>
    <property type="match status" value="1"/>
</dbReference>
<evidence type="ECO:0000256" key="4">
    <source>
        <dbReference type="ARBA" id="ARBA00022741"/>
    </source>
</evidence>
<organism evidence="12 13">
    <name type="scientific">Geothermobacter ehrlichii</name>
    <dbReference type="NCBI Taxonomy" id="213224"/>
    <lineage>
        <taxon>Bacteria</taxon>
        <taxon>Pseudomonadati</taxon>
        <taxon>Thermodesulfobacteriota</taxon>
        <taxon>Desulfuromonadia</taxon>
        <taxon>Desulfuromonadales</taxon>
        <taxon>Geothermobacteraceae</taxon>
        <taxon>Geothermobacter</taxon>
    </lineage>
</organism>